<dbReference type="AlphaFoldDB" id="A0A8S9Q5A6"/>
<evidence type="ECO:0000313" key="3">
    <source>
        <dbReference type="Proteomes" id="UP000712600"/>
    </source>
</evidence>
<name>A0A8S9Q5A6_BRACR</name>
<feature type="compositionally biased region" description="Basic and acidic residues" evidence="1">
    <location>
        <begin position="28"/>
        <end position="39"/>
    </location>
</feature>
<dbReference type="EMBL" id="QGKX02001290">
    <property type="protein sequence ID" value="KAF3536111.1"/>
    <property type="molecule type" value="Genomic_DNA"/>
</dbReference>
<reference evidence="2" key="1">
    <citation type="submission" date="2019-12" db="EMBL/GenBank/DDBJ databases">
        <title>Genome sequencing and annotation of Brassica cretica.</title>
        <authorList>
            <person name="Studholme D.J."/>
            <person name="Sarris P."/>
        </authorList>
    </citation>
    <scope>NUCLEOTIDE SEQUENCE</scope>
    <source>
        <strain evidence="2">PFS-109/04</strain>
        <tissue evidence="2">Leaf</tissue>
    </source>
</reference>
<evidence type="ECO:0000256" key="1">
    <source>
        <dbReference type="SAM" id="MobiDB-lite"/>
    </source>
</evidence>
<feature type="region of interest" description="Disordered" evidence="1">
    <location>
        <begin position="26"/>
        <end position="62"/>
    </location>
</feature>
<evidence type="ECO:0000313" key="2">
    <source>
        <dbReference type="EMBL" id="KAF3536111.1"/>
    </source>
</evidence>
<organism evidence="2 3">
    <name type="scientific">Brassica cretica</name>
    <name type="common">Mustard</name>
    <dbReference type="NCBI Taxonomy" id="69181"/>
    <lineage>
        <taxon>Eukaryota</taxon>
        <taxon>Viridiplantae</taxon>
        <taxon>Streptophyta</taxon>
        <taxon>Embryophyta</taxon>
        <taxon>Tracheophyta</taxon>
        <taxon>Spermatophyta</taxon>
        <taxon>Magnoliopsida</taxon>
        <taxon>eudicotyledons</taxon>
        <taxon>Gunneridae</taxon>
        <taxon>Pentapetalae</taxon>
        <taxon>rosids</taxon>
        <taxon>malvids</taxon>
        <taxon>Brassicales</taxon>
        <taxon>Brassicaceae</taxon>
        <taxon>Brassiceae</taxon>
        <taxon>Brassica</taxon>
    </lineage>
</organism>
<proteinExistence type="predicted"/>
<gene>
    <name evidence="2" type="ORF">F2Q69_00023912</name>
</gene>
<comment type="caution">
    <text evidence="2">The sequence shown here is derived from an EMBL/GenBank/DDBJ whole genome shotgun (WGS) entry which is preliminary data.</text>
</comment>
<dbReference type="Proteomes" id="UP000712600">
    <property type="component" value="Unassembled WGS sequence"/>
</dbReference>
<sequence length="105" mass="11271">MDSANPPGNLNPPEVGSANLRDVISDSMDGKEQNLEGSKEVLQGEAKGEQTVTNGSQEECRVSNWKTVSPEKVGRSSPGHVSEVLISASKFSVLTVDEKEEVEEE</sequence>
<accession>A0A8S9Q5A6</accession>
<protein>
    <submittedName>
        <fullName evidence="2">Uncharacterized protein</fullName>
    </submittedName>
</protein>